<dbReference type="GO" id="GO:0036498">
    <property type="term" value="P:IRE1-mediated unfolded protein response"/>
    <property type="evidence" value="ECO:0007669"/>
    <property type="project" value="TreeGrafter"/>
</dbReference>
<dbReference type="PANTHER" id="PTHR13954">
    <property type="entry name" value="IRE1-RELATED"/>
    <property type="match status" value="1"/>
</dbReference>
<keyword evidence="2 3" id="KW-0067">ATP-binding</keyword>
<reference evidence="6" key="1">
    <citation type="submission" date="2025-08" db="UniProtKB">
        <authorList>
            <consortium name="Ensembl"/>
        </authorList>
    </citation>
    <scope>IDENTIFICATION</scope>
</reference>
<dbReference type="GO" id="GO:0051082">
    <property type="term" value="F:unfolded protein binding"/>
    <property type="evidence" value="ECO:0007669"/>
    <property type="project" value="TreeGrafter"/>
</dbReference>
<keyword evidence="4" id="KW-0723">Serine/threonine-protein kinase</keyword>
<dbReference type="InterPro" id="IPR011009">
    <property type="entry name" value="Kinase-like_dom_sf"/>
</dbReference>
<name>A0A8B9GW99_ASTMX</name>
<feature type="binding site" evidence="3">
    <location>
        <position position="37"/>
    </location>
    <ligand>
        <name>ATP</name>
        <dbReference type="ChEBI" id="CHEBI:30616"/>
    </ligand>
</feature>
<keyword evidence="1 3" id="KW-0547">Nucleotide-binding</keyword>
<dbReference type="PROSITE" id="PS00108">
    <property type="entry name" value="PROTEIN_KINASE_ST"/>
    <property type="match status" value="1"/>
</dbReference>
<dbReference type="Ensembl" id="ENSAMXT00005004182.1">
    <property type="protein sequence ID" value="ENSAMXP00005003657.1"/>
    <property type="gene ID" value="ENSAMXG00005002300.1"/>
</dbReference>
<dbReference type="Proteomes" id="UP000694621">
    <property type="component" value="Unplaced"/>
</dbReference>
<dbReference type="PROSITE" id="PS50011">
    <property type="entry name" value="PROTEIN_KINASE_DOM"/>
    <property type="match status" value="1"/>
</dbReference>
<dbReference type="InterPro" id="IPR017441">
    <property type="entry name" value="Protein_kinase_ATP_BS"/>
</dbReference>
<dbReference type="GO" id="GO:0070059">
    <property type="term" value="P:intrinsic apoptotic signaling pathway in response to endoplasmic reticulum stress"/>
    <property type="evidence" value="ECO:0007669"/>
    <property type="project" value="TreeGrafter"/>
</dbReference>
<dbReference type="GO" id="GO:0004674">
    <property type="term" value="F:protein serine/threonine kinase activity"/>
    <property type="evidence" value="ECO:0007669"/>
    <property type="project" value="UniProtKB-KW"/>
</dbReference>
<feature type="domain" description="Protein kinase" evidence="5">
    <location>
        <begin position="8"/>
        <end position="339"/>
    </location>
</feature>
<organism evidence="6 7">
    <name type="scientific">Astyanax mexicanus</name>
    <name type="common">Blind cave fish</name>
    <name type="synonym">Astyanax fasciatus mexicanus</name>
    <dbReference type="NCBI Taxonomy" id="7994"/>
    <lineage>
        <taxon>Eukaryota</taxon>
        <taxon>Metazoa</taxon>
        <taxon>Chordata</taxon>
        <taxon>Craniata</taxon>
        <taxon>Vertebrata</taxon>
        <taxon>Euteleostomi</taxon>
        <taxon>Actinopterygii</taxon>
        <taxon>Neopterygii</taxon>
        <taxon>Teleostei</taxon>
        <taxon>Ostariophysi</taxon>
        <taxon>Characiformes</taxon>
        <taxon>Characoidei</taxon>
        <taxon>Acestrorhamphidae</taxon>
        <taxon>Acestrorhamphinae</taxon>
        <taxon>Astyanax</taxon>
    </lineage>
</organism>
<evidence type="ECO:0000256" key="2">
    <source>
        <dbReference type="ARBA" id="ARBA00022840"/>
    </source>
</evidence>
<dbReference type="GO" id="GO:1990604">
    <property type="term" value="C:IRE1-TRAF2-ASK1 complex"/>
    <property type="evidence" value="ECO:0007669"/>
    <property type="project" value="TreeGrafter"/>
</dbReference>
<evidence type="ECO:0000313" key="6">
    <source>
        <dbReference type="Ensembl" id="ENSAMXP00005003657.1"/>
    </source>
</evidence>
<dbReference type="GO" id="GO:0005524">
    <property type="term" value="F:ATP binding"/>
    <property type="evidence" value="ECO:0007669"/>
    <property type="project" value="UniProtKB-UniRule"/>
</dbReference>
<sequence>EEDSEKVEIANYEIGAGCNGTTVYIGMKADGTEVAIKRMVKSCNKELQNEMSLLRAPELESCYIVKYVDFVEDEAFYYLALQLCEYTLEEYMEHIQQKEEEDKWKALRKVAKEVLLGLKVLHDNGVLHRDIKPQNVLIENTRLADFGFSRRLNSASTRITRRAGTQGWEAAEILDDENENEGNVEYKKSSDMQVSICIFPDSKNDLARIRCKPSRCSGPVSFCTVGQYRYRFGSLTWAKSQRFLCSYGPNPAHVRSLISHLDQFRTGGVQLWPRSVSPPAWHHPFGKGRRIEQNIIDGKAELHQIILQDVEAKDLIEEMIHKDPKKRLTIGEAIDHPYFWDDAR</sequence>
<dbReference type="SMART" id="SM00220">
    <property type="entry name" value="S_TKc"/>
    <property type="match status" value="1"/>
</dbReference>
<keyword evidence="4" id="KW-0418">Kinase</keyword>
<proteinExistence type="inferred from homology"/>
<dbReference type="Gene3D" id="1.10.510.10">
    <property type="entry name" value="Transferase(Phosphotransferase) domain 1"/>
    <property type="match status" value="2"/>
</dbReference>
<dbReference type="InterPro" id="IPR008271">
    <property type="entry name" value="Ser/Thr_kinase_AS"/>
</dbReference>
<dbReference type="PANTHER" id="PTHR13954:SF28">
    <property type="match status" value="1"/>
</dbReference>
<evidence type="ECO:0000256" key="3">
    <source>
        <dbReference type="PROSITE-ProRule" id="PRU10141"/>
    </source>
</evidence>
<dbReference type="InterPro" id="IPR045133">
    <property type="entry name" value="IRE1/2-like"/>
</dbReference>
<keyword evidence="4" id="KW-0808">Transferase</keyword>
<dbReference type="PROSITE" id="PS00107">
    <property type="entry name" value="PROTEIN_KINASE_ATP"/>
    <property type="match status" value="1"/>
</dbReference>
<protein>
    <recommendedName>
        <fullName evidence="5">Protein kinase domain-containing protein</fullName>
    </recommendedName>
</protein>
<evidence type="ECO:0000256" key="1">
    <source>
        <dbReference type="ARBA" id="ARBA00022741"/>
    </source>
</evidence>
<evidence type="ECO:0000259" key="5">
    <source>
        <dbReference type="PROSITE" id="PS50011"/>
    </source>
</evidence>
<dbReference type="SUPFAM" id="SSF56112">
    <property type="entry name" value="Protein kinase-like (PK-like)"/>
    <property type="match status" value="1"/>
</dbReference>
<dbReference type="InterPro" id="IPR000719">
    <property type="entry name" value="Prot_kinase_dom"/>
</dbReference>
<accession>A0A8B9GW99</accession>
<evidence type="ECO:0000313" key="7">
    <source>
        <dbReference type="Proteomes" id="UP000694621"/>
    </source>
</evidence>
<dbReference type="Pfam" id="PF00069">
    <property type="entry name" value="Pkinase"/>
    <property type="match status" value="1"/>
</dbReference>
<dbReference type="GO" id="GO:0004521">
    <property type="term" value="F:RNA endonuclease activity"/>
    <property type="evidence" value="ECO:0007669"/>
    <property type="project" value="InterPro"/>
</dbReference>
<dbReference type="AlphaFoldDB" id="A0A8B9GW99"/>
<evidence type="ECO:0000256" key="4">
    <source>
        <dbReference type="RuleBase" id="RU000304"/>
    </source>
</evidence>
<comment type="similarity">
    <text evidence="4">Belongs to the protein kinase superfamily.</text>
</comment>